<dbReference type="EMBL" id="QKZL01000023">
    <property type="protein sequence ID" value="PZX12488.1"/>
    <property type="molecule type" value="Genomic_DNA"/>
</dbReference>
<evidence type="ECO:0000313" key="1">
    <source>
        <dbReference type="EMBL" id="PZX12488.1"/>
    </source>
</evidence>
<dbReference type="Proteomes" id="UP000248916">
    <property type="component" value="Unassembled WGS sequence"/>
</dbReference>
<dbReference type="Pfam" id="PF11964">
    <property type="entry name" value="SpoIIAA-like"/>
    <property type="match status" value="1"/>
</dbReference>
<dbReference type="AlphaFoldDB" id="A0A2W7MWZ8"/>
<gene>
    <name evidence="1" type="ORF">LX81_03592</name>
</gene>
<organism evidence="1 2">
    <name type="scientific">Palleronia aestuarii</name>
    <dbReference type="NCBI Taxonomy" id="568105"/>
    <lineage>
        <taxon>Bacteria</taxon>
        <taxon>Pseudomonadati</taxon>
        <taxon>Pseudomonadota</taxon>
        <taxon>Alphaproteobacteria</taxon>
        <taxon>Rhodobacterales</taxon>
        <taxon>Roseobacteraceae</taxon>
        <taxon>Palleronia</taxon>
    </lineage>
</organism>
<dbReference type="InterPro" id="IPR038396">
    <property type="entry name" value="SpoIIAA-like_sf"/>
</dbReference>
<dbReference type="OrthoDB" id="555504at2"/>
<dbReference type="InterPro" id="IPR021866">
    <property type="entry name" value="SpoIIAA-like"/>
</dbReference>
<reference evidence="1 2" key="1">
    <citation type="submission" date="2018-06" db="EMBL/GenBank/DDBJ databases">
        <title>Genomic Encyclopedia of Archaeal and Bacterial Type Strains, Phase II (KMG-II): from individual species to whole genera.</title>
        <authorList>
            <person name="Goeker M."/>
        </authorList>
    </citation>
    <scope>NUCLEOTIDE SEQUENCE [LARGE SCALE GENOMIC DNA]</scope>
    <source>
        <strain evidence="1 2">DSM 22009</strain>
    </source>
</reference>
<protein>
    <submittedName>
        <fullName evidence="1">SpoIIAA-like protein</fullName>
    </submittedName>
</protein>
<dbReference type="InterPro" id="IPR036513">
    <property type="entry name" value="STAS_dom_sf"/>
</dbReference>
<accession>A0A2W7MWZ8</accession>
<proteinExistence type="predicted"/>
<comment type="caution">
    <text evidence="1">The sequence shown here is derived from an EMBL/GenBank/DDBJ whole genome shotgun (WGS) entry which is preliminary data.</text>
</comment>
<dbReference type="RefSeq" id="WP_111538630.1">
    <property type="nucleotide sequence ID" value="NZ_QKZL01000023.1"/>
</dbReference>
<sequence>MFTETQTPHDDVVGIACEGKLTKTELERMHALLHERLGGADRPGLVLDLTRFEGYDGPAAMLEDLKIDIAHARDFRRIAVIGESTWMEWGTNFAGLLTRAEMRWFDPAEIDAASSWARGS</sequence>
<dbReference type="SUPFAM" id="SSF52091">
    <property type="entry name" value="SpoIIaa-like"/>
    <property type="match status" value="1"/>
</dbReference>
<dbReference type="Gene3D" id="3.40.50.10600">
    <property type="entry name" value="SpoIIaa-like domains"/>
    <property type="match status" value="1"/>
</dbReference>
<evidence type="ECO:0000313" key="2">
    <source>
        <dbReference type="Proteomes" id="UP000248916"/>
    </source>
</evidence>
<keyword evidence="2" id="KW-1185">Reference proteome</keyword>
<name>A0A2W7MWZ8_9RHOB</name>